<name>A0A3R9YJD9_9SPHN</name>
<dbReference type="EMBL" id="RWJF01000001">
    <property type="protein sequence ID" value="RST31277.1"/>
    <property type="molecule type" value="Genomic_DNA"/>
</dbReference>
<keyword evidence="3" id="KW-1003">Cell membrane</keyword>
<dbReference type="OrthoDB" id="9810850at2"/>
<organism evidence="10 11">
    <name type="scientific">Sphingomonas ginkgonis</name>
    <dbReference type="NCBI Taxonomy" id="2315330"/>
    <lineage>
        <taxon>Bacteria</taxon>
        <taxon>Pseudomonadati</taxon>
        <taxon>Pseudomonadota</taxon>
        <taxon>Alphaproteobacteria</taxon>
        <taxon>Sphingomonadales</taxon>
        <taxon>Sphingomonadaceae</taxon>
        <taxon>Sphingomonas</taxon>
    </lineage>
</organism>
<dbReference type="PANTHER" id="PTHR11403:SF2">
    <property type="entry name" value="CYTOCHROME BO(3) UBIQUINOL OXIDASE SUBUNIT 3"/>
    <property type="match status" value="1"/>
</dbReference>
<evidence type="ECO:0000256" key="1">
    <source>
        <dbReference type="ARBA" id="ARBA00004651"/>
    </source>
</evidence>
<evidence type="ECO:0000256" key="3">
    <source>
        <dbReference type="ARBA" id="ARBA00022475"/>
    </source>
</evidence>
<evidence type="ECO:0000259" key="9">
    <source>
        <dbReference type="PROSITE" id="PS50253"/>
    </source>
</evidence>
<feature type="transmembrane region" description="Helical" evidence="8">
    <location>
        <begin position="65"/>
        <end position="83"/>
    </location>
</feature>
<dbReference type="InterPro" id="IPR024791">
    <property type="entry name" value="Cyt_c/ubiquinol_Oxase_su3"/>
</dbReference>
<proteinExistence type="inferred from homology"/>
<dbReference type="InterPro" id="IPR035973">
    <property type="entry name" value="Cyt_c_oxidase_su3-like_sf"/>
</dbReference>
<protein>
    <submittedName>
        <fullName evidence="10">Heme-copper oxidase subunit III</fullName>
    </submittedName>
</protein>
<evidence type="ECO:0000256" key="6">
    <source>
        <dbReference type="ARBA" id="ARBA00023136"/>
    </source>
</evidence>
<keyword evidence="5 8" id="KW-1133">Transmembrane helix</keyword>
<comment type="subcellular location">
    <subcellularLocation>
        <location evidence="1 7">Cell membrane</location>
        <topology evidence="1 7">Multi-pass membrane protein</topology>
    </subcellularLocation>
</comment>
<dbReference type="GO" id="GO:0005886">
    <property type="term" value="C:plasma membrane"/>
    <property type="evidence" value="ECO:0007669"/>
    <property type="project" value="UniProtKB-SubCell"/>
</dbReference>
<keyword evidence="4 7" id="KW-0812">Transmembrane</keyword>
<dbReference type="AlphaFoldDB" id="A0A3R9YJD9"/>
<dbReference type="InterPro" id="IPR000298">
    <property type="entry name" value="Cyt_c_oxidase-like_su3"/>
</dbReference>
<dbReference type="SUPFAM" id="SSF81452">
    <property type="entry name" value="Cytochrome c oxidase subunit III-like"/>
    <property type="match status" value="1"/>
</dbReference>
<keyword evidence="6 8" id="KW-0472">Membrane</keyword>
<dbReference type="PANTHER" id="PTHR11403">
    <property type="entry name" value="CYTOCHROME C OXIDASE SUBUNIT III"/>
    <property type="match status" value="1"/>
</dbReference>
<keyword evidence="11" id="KW-1185">Reference proteome</keyword>
<dbReference type="Gene3D" id="1.20.120.80">
    <property type="entry name" value="Cytochrome c oxidase, subunit III, four-helix bundle"/>
    <property type="match status" value="1"/>
</dbReference>
<dbReference type="Pfam" id="PF00510">
    <property type="entry name" value="COX3"/>
    <property type="match status" value="1"/>
</dbReference>
<dbReference type="GO" id="GO:0019646">
    <property type="term" value="P:aerobic electron transport chain"/>
    <property type="evidence" value="ECO:0007669"/>
    <property type="project" value="InterPro"/>
</dbReference>
<comment type="caution">
    <text evidence="10">The sequence shown here is derived from an EMBL/GenBank/DDBJ whole genome shotgun (WGS) entry which is preliminary data.</text>
</comment>
<dbReference type="RefSeq" id="WP_126719104.1">
    <property type="nucleotide sequence ID" value="NZ_RWJF01000001.1"/>
</dbReference>
<dbReference type="PROSITE" id="PS50253">
    <property type="entry name" value="COX3"/>
    <property type="match status" value="1"/>
</dbReference>
<comment type="similarity">
    <text evidence="2 7">Belongs to the cytochrome c oxidase subunit 3 family.</text>
</comment>
<gene>
    <name evidence="10" type="ORF">HMF7854_10850</name>
</gene>
<feature type="transmembrane region" description="Helical" evidence="8">
    <location>
        <begin position="23"/>
        <end position="45"/>
    </location>
</feature>
<evidence type="ECO:0000256" key="2">
    <source>
        <dbReference type="ARBA" id="ARBA00010581"/>
    </source>
</evidence>
<evidence type="ECO:0000256" key="5">
    <source>
        <dbReference type="ARBA" id="ARBA00022989"/>
    </source>
</evidence>
<dbReference type="GO" id="GO:0004129">
    <property type="term" value="F:cytochrome-c oxidase activity"/>
    <property type="evidence" value="ECO:0007669"/>
    <property type="project" value="InterPro"/>
</dbReference>
<feature type="transmembrane region" description="Helical" evidence="8">
    <location>
        <begin position="95"/>
        <end position="112"/>
    </location>
</feature>
<dbReference type="CDD" id="cd00386">
    <property type="entry name" value="Heme_Cu_Oxidase_III_like"/>
    <property type="match status" value="1"/>
</dbReference>
<accession>A0A3R9YJD9</accession>
<feature type="transmembrane region" description="Helical" evidence="8">
    <location>
        <begin position="132"/>
        <end position="156"/>
    </location>
</feature>
<dbReference type="Proteomes" id="UP000274661">
    <property type="component" value="Unassembled WGS sequence"/>
</dbReference>
<feature type="domain" description="Heme-copper oxidase subunit III family profile" evidence="9">
    <location>
        <begin position="1"/>
        <end position="197"/>
    </location>
</feature>
<sequence>MPEARTIDDTLPIHGRGQVGTPWWGMLCLIATEGSIFAYLIFAYAYLGSQGLGSWPPNGPPDLKLAVPATLLLVGSSFVLEWGKRAANRGDRERGLFGVGAALLLGGAFVALELFEWSTKPFALPDNSYSSIYFMLTGTHLVHVVVGLFALLVLFIWTFDGRVQGAHVQHRALATLYWHFVDIVWLFVFTTIYLSPRLT</sequence>
<dbReference type="InterPro" id="IPR013833">
    <property type="entry name" value="Cyt_c_oxidase_su3_a-hlx"/>
</dbReference>
<evidence type="ECO:0000313" key="11">
    <source>
        <dbReference type="Proteomes" id="UP000274661"/>
    </source>
</evidence>
<evidence type="ECO:0000313" key="10">
    <source>
        <dbReference type="EMBL" id="RST31277.1"/>
    </source>
</evidence>
<evidence type="ECO:0000256" key="4">
    <source>
        <dbReference type="ARBA" id="ARBA00022692"/>
    </source>
</evidence>
<evidence type="ECO:0000256" key="8">
    <source>
        <dbReference type="SAM" id="Phobius"/>
    </source>
</evidence>
<evidence type="ECO:0000256" key="7">
    <source>
        <dbReference type="RuleBase" id="RU003376"/>
    </source>
</evidence>
<feature type="transmembrane region" description="Helical" evidence="8">
    <location>
        <begin position="176"/>
        <end position="194"/>
    </location>
</feature>
<reference evidence="10 11" key="1">
    <citation type="submission" date="2018-12" db="EMBL/GenBank/DDBJ databases">
        <title>Sphingomonas sp. HMF7854 Genome sequencing and assembly.</title>
        <authorList>
            <person name="Cha I."/>
            <person name="Kang H."/>
            <person name="Kim H."/>
            <person name="Kang J."/>
            <person name="Joh K."/>
        </authorList>
    </citation>
    <scope>NUCLEOTIDE SEQUENCE [LARGE SCALE GENOMIC DNA]</scope>
    <source>
        <strain evidence="10 11">HMF7854</strain>
    </source>
</reference>